<accession>A0ACB8XUN4</accession>
<dbReference type="EMBL" id="CM042046">
    <property type="protein sequence ID" value="KAI3675377.1"/>
    <property type="molecule type" value="Genomic_DNA"/>
</dbReference>
<proteinExistence type="predicted"/>
<sequence length="121" mass="13572">MDPGPFSGDRLRLHTPIISLESFLHDFSVEVVVLFRSAAPYVAPKISRIDPVVVVVGRYVVIAGGAFDFEDDPLAVEVYDLQSQQWTKSDPIPEFFNQSVISSMWLSVASDDRNRVVWGFI</sequence>
<keyword evidence="2" id="KW-1185">Reference proteome</keyword>
<name>A0ACB8XUN4_9ASTR</name>
<comment type="caution">
    <text evidence="1">The sequence shown here is derived from an EMBL/GenBank/DDBJ whole genome shotgun (WGS) entry which is preliminary data.</text>
</comment>
<dbReference type="Proteomes" id="UP001056120">
    <property type="component" value="Linkage Group LG29"/>
</dbReference>
<evidence type="ECO:0000313" key="2">
    <source>
        <dbReference type="Proteomes" id="UP001056120"/>
    </source>
</evidence>
<reference evidence="2" key="1">
    <citation type="journal article" date="2022" name="Mol. Ecol. Resour.">
        <title>The genomes of chicory, endive, great burdock and yacon provide insights into Asteraceae palaeo-polyploidization history and plant inulin production.</title>
        <authorList>
            <person name="Fan W."/>
            <person name="Wang S."/>
            <person name="Wang H."/>
            <person name="Wang A."/>
            <person name="Jiang F."/>
            <person name="Liu H."/>
            <person name="Zhao H."/>
            <person name="Xu D."/>
            <person name="Zhang Y."/>
        </authorList>
    </citation>
    <scope>NUCLEOTIDE SEQUENCE [LARGE SCALE GENOMIC DNA]</scope>
    <source>
        <strain evidence="2">cv. Yunnan</strain>
    </source>
</reference>
<protein>
    <submittedName>
        <fullName evidence="1">Uncharacterized protein</fullName>
    </submittedName>
</protein>
<organism evidence="1 2">
    <name type="scientific">Smallanthus sonchifolius</name>
    <dbReference type="NCBI Taxonomy" id="185202"/>
    <lineage>
        <taxon>Eukaryota</taxon>
        <taxon>Viridiplantae</taxon>
        <taxon>Streptophyta</taxon>
        <taxon>Embryophyta</taxon>
        <taxon>Tracheophyta</taxon>
        <taxon>Spermatophyta</taxon>
        <taxon>Magnoliopsida</taxon>
        <taxon>eudicotyledons</taxon>
        <taxon>Gunneridae</taxon>
        <taxon>Pentapetalae</taxon>
        <taxon>asterids</taxon>
        <taxon>campanulids</taxon>
        <taxon>Asterales</taxon>
        <taxon>Asteraceae</taxon>
        <taxon>Asteroideae</taxon>
        <taxon>Heliantheae alliance</taxon>
        <taxon>Millerieae</taxon>
        <taxon>Smallanthus</taxon>
    </lineage>
</organism>
<gene>
    <name evidence="1" type="ORF">L1987_84967</name>
</gene>
<evidence type="ECO:0000313" key="1">
    <source>
        <dbReference type="EMBL" id="KAI3675377.1"/>
    </source>
</evidence>
<reference evidence="1 2" key="2">
    <citation type="journal article" date="2022" name="Mol. Ecol. Resour.">
        <title>The genomes of chicory, endive, great burdock and yacon provide insights into Asteraceae paleo-polyploidization history and plant inulin production.</title>
        <authorList>
            <person name="Fan W."/>
            <person name="Wang S."/>
            <person name="Wang H."/>
            <person name="Wang A."/>
            <person name="Jiang F."/>
            <person name="Liu H."/>
            <person name="Zhao H."/>
            <person name="Xu D."/>
            <person name="Zhang Y."/>
        </authorList>
    </citation>
    <scope>NUCLEOTIDE SEQUENCE [LARGE SCALE GENOMIC DNA]</scope>
    <source>
        <strain evidence="2">cv. Yunnan</strain>
        <tissue evidence="1">Leaves</tissue>
    </source>
</reference>